<feature type="region of interest" description="Disordered" evidence="1">
    <location>
        <begin position="196"/>
        <end position="218"/>
    </location>
</feature>
<reference evidence="3" key="2">
    <citation type="journal article" date="2017" name="Nat. Plants">
        <title>The Aegilops tauschii genome reveals multiple impacts of transposons.</title>
        <authorList>
            <person name="Zhao G."/>
            <person name="Zou C."/>
            <person name="Li K."/>
            <person name="Wang K."/>
            <person name="Li T."/>
            <person name="Gao L."/>
            <person name="Zhang X."/>
            <person name="Wang H."/>
            <person name="Yang Z."/>
            <person name="Liu X."/>
            <person name="Jiang W."/>
            <person name="Mao L."/>
            <person name="Kong X."/>
            <person name="Jiao Y."/>
            <person name="Jia J."/>
        </authorList>
    </citation>
    <scope>NUCLEOTIDE SEQUENCE [LARGE SCALE GENOMIC DNA]</scope>
    <source>
        <strain evidence="3">cv. AL8/78</strain>
    </source>
</reference>
<dbReference type="EnsemblPlants" id="AET7Gv20098900.1">
    <property type="protein sequence ID" value="AET7Gv20098900.1"/>
    <property type="gene ID" value="AET7Gv20098900"/>
</dbReference>
<dbReference type="AlphaFoldDB" id="A0A453QFN5"/>
<sequence>MHVHKAHDKIISNIFPPNLDMVAHQNFHGRRLRSAELHSILSWTPSQRRSRDLVMVDAIAAPNSTSPSWRRPRHPSSGHHTVLPQHHAATFVGFTPTYHDDDDITPPPSRHHTDSPSDDGIAPPSSPLNGIAPLSSCGSLALPSSSSGTAWPPSCFSRCRRPSRMESVAPQPTPSQRRSPWTILSWMTSSRCRPPHHHHLAASHRNGSPAASCHRQPPPRADVLHLTWSSPRRRRRSLHHCHDGHHSRRDCRHRNGGSDTWRRLSLQRRFFFLMAVSPSSTFSLCFSQTHKNTLTVGRLNTYTRTRQGRKRTSFAKSSPPW</sequence>
<organism evidence="2 3">
    <name type="scientific">Aegilops tauschii subsp. strangulata</name>
    <name type="common">Goatgrass</name>
    <dbReference type="NCBI Taxonomy" id="200361"/>
    <lineage>
        <taxon>Eukaryota</taxon>
        <taxon>Viridiplantae</taxon>
        <taxon>Streptophyta</taxon>
        <taxon>Embryophyta</taxon>
        <taxon>Tracheophyta</taxon>
        <taxon>Spermatophyta</taxon>
        <taxon>Magnoliopsida</taxon>
        <taxon>Liliopsida</taxon>
        <taxon>Poales</taxon>
        <taxon>Poaceae</taxon>
        <taxon>BOP clade</taxon>
        <taxon>Pooideae</taxon>
        <taxon>Triticodae</taxon>
        <taxon>Triticeae</taxon>
        <taxon>Triticinae</taxon>
        <taxon>Aegilops</taxon>
    </lineage>
</organism>
<reference evidence="2" key="3">
    <citation type="journal article" date="2017" name="Nature">
        <title>Genome sequence of the progenitor of the wheat D genome Aegilops tauschii.</title>
        <authorList>
            <person name="Luo M.C."/>
            <person name="Gu Y.Q."/>
            <person name="Puiu D."/>
            <person name="Wang H."/>
            <person name="Twardziok S.O."/>
            <person name="Deal K.R."/>
            <person name="Huo N."/>
            <person name="Zhu T."/>
            <person name="Wang L."/>
            <person name="Wang Y."/>
            <person name="McGuire P.E."/>
            <person name="Liu S."/>
            <person name="Long H."/>
            <person name="Ramasamy R.K."/>
            <person name="Rodriguez J.C."/>
            <person name="Van S.L."/>
            <person name="Yuan L."/>
            <person name="Wang Z."/>
            <person name="Xia Z."/>
            <person name="Xiao L."/>
            <person name="Anderson O.D."/>
            <person name="Ouyang S."/>
            <person name="Liang Y."/>
            <person name="Zimin A.V."/>
            <person name="Pertea G."/>
            <person name="Qi P."/>
            <person name="Bennetzen J.L."/>
            <person name="Dai X."/>
            <person name="Dawson M.W."/>
            <person name="Muller H.G."/>
            <person name="Kugler K."/>
            <person name="Rivarola-Duarte L."/>
            <person name="Spannagl M."/>
            <person name="Mayer K.F.X."/>
            <person name="Lu F.H."/>
            <person name="Bevan M.W."/>
            <person name="Leroy P."/>
            <person name="Li P."/>
            <person name="You F.M."/>
            <person name="Sun Q."/>
            <person name="Liu Z."/>
            <person name="Lyons E."/>
            <person name="Wicker T."/>
            <person name="Salzberg S.L."/>
            <person name="Devos K.M."/>
            <person name="Dvorak J."/>
        </authorList>
    </citation>
    <scope>NUCLEOTIDE SEQUENCE [LARGE SCALE GENOMIC DNA]</scope>
    <source>
        <strain evidence="2">cv. AL8/78</strain>
    </source>
</reference>
<name>A0A453QFN5_AEGTS</name>
<protein>
    <submittedName>
        <fullName evidence="2">Uncharacterized protein</fullName>
    </submittedName>
</protein>
<feature type="region of interest" description="Disordered" evidence="1">
    <location>
        <begin position="235"/>
        <end position="258"/>
    </location>
</feature>
<evidence type="ECO:0000313" key="3">
    <source>
        <dbReference type="Proteomes" id="UP000015105"/>
    </source>
</evidence>
<dbReference type="Proteomes" id="UP000015105">
    <property type="component" value="Chromosome 7D"/>
</dbReference>
<evidence type="ECO:0000256" key="1">
    <source>
        <dbReference type="SAM" id="MobiDB-lite"/>
    </source>
</evidence>
<reference evidence="2" key="4">
    <citation type="submission" date="2019-03" db="UniProtKB">
        <authorList>
            <consortium name="EnsemblPlants"/>
        </authorList>
    </citation>
    <scope>IDENTIFICATION</scope>
</reference>
<reference evidence="3" key="1">
    <citation type="journal article" date="2014" name="Science">
        <title>Ancient hybridizations among the ancestral genomes of bread wheat.</title>
        <authorList>
            <consortium name="International Wheat Genome Sequencing Consortium,"/>
            <person name="Marcussen T."/>
            <person name="Sandve S.R."/>
            <person name="Heier L."/>
            <person name="Spannagl M."/>
            <person name="Pfeifer M."/>
            <person name="Jakobsen K.S."/>
            <person name="Wulff B.B."/>
            <person name="Steuernagel B."/>
            <person name="Mayer K.F."/>
            <person name="Olsen O.A."/>
        </authorList>
    </citation>
    <scope>NUCLEOTIDE SEQUENCE [LARGE SCALE GENOMIC DNA]</scope>
    <source>
        <strain evidence="3">cv. AL8/78</strain>
    </source>
</reference>
<feature type="region of interest" description="Disordered" evidence="1">
    <location>
        <begin position="63"/>
        <end position="130"/>
    </location>
</feature>
<dbReference type="Gramene" id="AET7Gv20098900.1">
    <property type="protein sequence ID" value="AET7Gv20098900.1"/>
    <property type="gene ID" value="AET7Gv20098900"/>
</dbReference>
<proteinExistence type="predicted"/>
<evidence type="ECO:0000313" key="2">
    <source>
        <dbReference type="EnsemblPlants" id="AET7Gv20098900.1"/>
    </source>
</evidence>
<feature type="compositionally biased region" description="Basic residues" evidence="1">
    <location>
        <begin position="235"/>
        <end position="255"/>
    </location>
</feature>
<reference evidence="2" key="5">
    <citation type="journal article" date="2021" name="G3 (Bethesda)">
        <title>Aegilops tauschii genome assembly Aet v5.0 features greater sequence contiguity and improved annotation.</title>
        <authorList>
            <person name="Wang L."/>
            <person name="Zhu T."/>
            <person name="Rodriguez J.C."/>
            <person name="Deal K.R."/>
            <person name="Dubcovsky J."/>
            <person name="McGuire P.E."/>
            <person name="Lux T."/>
            <person name="Spannagl M."/>
            <person name="Mayer K.F.X."/>
            <person name="Baldrich P."/>
            <person name="Meyers B.C."/>
            <person name="Huo N."/>
            <person name="Gu Y.Q."/>
            <person name="Zhou H."/>
            <person name="Devos K.M."/>
            <person name="Bennetzen J.L."/>
            <person name="Unver T."/>
            <person name="Budak H."/>
            <person name="Gulick P.J."/>
            <person name="Galiba G."/>
            <person name="Kalapos B."/>
            <person name="Nelson D.R."/>
            <person name="Li P."/>
            <person name="You F.M."/>
            <person name="Luo M.C."/>
            <person name="Dvorak J."/>
        </authorList>
    </citation>
    <scope>NUCLEOTIDE SEQUENCE [LARGE SCALE GENOMIC DNA]</scope>
    <source>
        <strain evidence="2">cv. AL8/78</strain>
    </source>
</reference>
<accession>A0A453QFN5</accession>
<keyword evidence="3" id="KW-1185">Reference proteome</keyword>